<dbReference type="InterPro" id="IPR004158">
    <property type="entry name" value="DUF247_pln"/>
</dbReference>
<feature type="region of interest" description="Disordered" evidence="1">
    <location>
        <begin position="122"/>
        <end position="144"/>
    </location>
</feature>
<dbReference type="PANTHER" id="PTHR31170">
    <property type="entry name" value="BNAC04G53230D PROTEIN"/>
    <property type="match status" value="1"/>
</dbReference>
<reference evidence="4" key="1">
    <citation type="submission" date="2025-08" db="UniProtKB">
        <authorList>
            <consortium name="RefSeq"/>
        </authorList>
    </citation>
    <scope>IDENTIFICATION</scope>
    <source>
        <tissue evidence="4">Young leaves</tissue>
    </source>
</reference>
<dbReference type="PANTHER" id="PTHR31170:SF25">
    <property type="entry name" value="BNAA09G04570D PROTEIN"/>
    <property type="match status" value="1"/>
</dbReference>
<protein>
    <submittedName>
        <fullName evidence="4">UPF0481 protein At3g47200-like isoform X1</fullName>
    </submittedName>
</protein>
<feature type="region of interest" description="Disordered" evidence="1">
    <location>
        <begin position="1"/>
        <end position="21"/>
    </location>
</feature>
<keyword evidence="3" id="KW-1185">Reference proteome</keyword>
<dbReference type="Pfam" id="PF03140">
    <property type="entry name" value="DUF247"/>
    <property type="match status" value="1"/>
</dbReference>
<gene>
    <name evidence="4" type="primary">LOC103699680</name>
</gene>
<dbReference type="OrthoDB" id="1378449at2759"/>
<keyword evidence="2" id="KW-0812">Transmembrane</keyword>
<evidence type="ECO:0000313" key="4">
    <source>
        <dbReference type="RefSeq" id="XP_038972897.1"/>
    </source>
</evidence>
<accession>A0A8B8ZHY0</accession>
<keyword evidence="2" id="KW-1133">Transmembrane helix</keyword>
<feature type="compositionally biased region" description="Low complexity" evidence="1">
    <location>
        <begin position="75"/>
        <end position="87"/>
    </location>
</feature>
<organism evidence="3 4">
    <name type="scientific">Phoenix dactylifera</name>
    <name type="common">Date palm</name>
    <dbReference type="NCBI Taxonomy" id="42345"/>
    <lineage>
        <taxon>Eukaryota</taxon>
        <taxon>Viridiplantae</taxon>
        <taxon>Streptophyta</taxon>
        <taxon>Embryophyta</taxon>
        <taxon>Tracheophyta</taxon>
        <taxon>Spermatophyta</taxon>
        <taxon>Magnoliopsida</taxon>
        <taxon>Liliopsida</taxon>
        <taxon>Arecaceae</taxon>
        <taxon>Coryphoideae</taxon>
        <taxon>Phoeniceae</taxon>
        <taxon>Phoenix</taxon>
    </lineage>
</organism>
<feature type="compositionally biased region" description="Polar residues" evidence="1">
    <location>
        <begin position="124"/>
        <end position="137"/>
    </location>
</feature>
<dbReference type="RefSeq" id="XP_038972897.1">
    <property type="nucleotide sequence ID" value="XM_039116969.1"/>
</dbReference>
<dbReference type="GeneID" id="103699680"/>
<name>A0A8B8ZHY0_PHODC</name>
<evidence type="ECO:0000256" key="2">
    <source>
        <dbReference type="SAM" id="Phobius"/>
    </source>
</evidence>
<keyword evidence="2" id="KW-0472">Membrane</keyword>
<dbReference type="Proteomes" id="UP000228380">
    <property type="component" value="Unplaced"/>
</dbReference>
<dbReference type="KEGG" id="pda:103699680"/>
<dbReference type="AlphaFoldDB" id="A0A8B8ZHY0"/>
<proteinExistence type="predicted"/>
<feature type="region of interest" description="Disordered" evidence="1">
    <location>
        <begin position="71"/>
        <end position="95"/>
    </location>
</feature>
<sequence>MDSSEKAKGKEKVETTEASETIIAVEGEDNFRAAGGLSPGDIGAYGSRMDEATDVGAKKRQDKIRVIVQKPHNYTASKSTSTAPASAEDNSRAAGDLYPGHIQGTDFDALIMLGEIEQALQKPPSYTASESISTAPASTEDRDKKLYEPRAVAIGPCHRKTENNYFRITDKHKLWCVKQEIGDNYERDLGKFLRKMEERKEDAMNFYRGRYGENNFSMDSHSFLKMLTLDSCFILFALSINYDLAKEGPMLVGSKAQPWASHDIVRALELVKTDLLLLNNQIPFFILEDVFKMKNDICPKEKKQNGGNEGNGSIRKYALEFFDFPDLGRNSSKDPENGEVDHLLHLYHMYLEPPLHPGRSCLGDILPPIDPQRSLPSATELQRKSAVNFKVKKMEGVPQSVLDVTTCKSGDIQMPKLRINDRTNLLLHNLISFEEYLDIMGSYVTAYVAFLDHMVRREEDVELLETRGVLEHRLTSPAEVVALFRQLHYVIDHSKPPGYLAKVYKEVIRCSNSTRRRMYADAKQRYCSSVWLSISFVAGIALSVAGLIQTIYAIIGAYKK</sequence>
<feature type="compositionally biased region" description="Basic and acidic residues" evidence="1">
    <location>
        <begin position="1"/>
        <end position="15"/>
    </location>
</feature>
<feature type="transmembrane region" description="Helical" evidence="2">
    <location>
        <begin position="530"/>
        <end position="555"/>
    </location>
</feature>
<evidence type="ECO:0000313" key="3">
    <source>
        <dbReference type="Proteomes" id="UP000228380"/>
    </source>
</evidence>
<evidence type="ECO:0000256" key="1">
    <source>
        <dbReference type="SAM" id="MobiDB-lite"/>
    </source>
</evidence>